<evidence type="ECO:0000259" key="1">
    <source>
        <dbReference type="Pfam" id="PF20998"/>
    </source>
</evidence>
<evidence type="ECO:0000313" key="3">
    <source>
        <dbReference type="Proteomes" id="UP000887568"/>
    </source>
</evidence>
<dbReference type="AlphaFoldDB" id="A0A914AZ76"/>
<dbReference type="Pfam" id="PF20998">
    <property type="entry name" value="Nol11_C"/>
    <property type="match status" value="1"/>
</dbReference>
<dbReference type="PANTHER" id="PTHR15633:SF2">
    <property type="entry name" value="NUCLEOLAR PROTEIN 11"/>
    <property type="match status" value="1"/>
</dbReference>
<dbReference type="InterPro" id="IPR048897">
    <property type="entry name" value="Nol11_C"/>
</dbReference>
<dbReference type="GO" id="GO:0003723">
    <property type="term" value="F:RNA binding"/>
    <property type="evidence" value="ECO:0007669"/>
    <property type="project" value="TreeGrafter"/>
</dbReference>
<feature type="domain" description="Nucleolar protein 11 C-terminal" evidence="1">
    <location>
        <begin position="139"/>
        <end position="355"/>
    </location>
</feature>
<dbReference type="EnsemblMetazoa" id="XM_038213532.1">
    <property type="protein sequence ID" value="XP_038069460.1"/>
    <property type="gene ID" value="LOC119738626"/>
</dbReference>
<proteinExistence type="predicted"/>
<dbReference type="GeneID" id="119738626"/>
<dbReference type="GO" id="GO:0005730">
    <property type="term" value="C:nucleolus"/>
    <property type="evidence" value="ECO:0007669"/>
    <property type="project" value="TreeGrafter"/>
</dbReference>
<protein>
    <recommendedName>
        <fullName evidence="1">Nucleolar protein 11 C-terminal domain-containing protein</fullName>
    </recommendedName>
</protein>
<dbReference type="PANTHER" id="PTHR15633">
    <property type="entry name" value="NUCLEOLAR PROTEIN 11"/>
    <property type="match status" value="1"/>
</dbReference>
<dbReference type="InterPro" id="IPR042859">
    <property type="entry name" value="NOL11"/>
</dbReference>
<dbReference type="GO" id="GO:0030490">
    <property type="term" value="P:maturation of SSU-rRNA"/>
    <property type="evidence" value="ECO:0007669"/>
    <property type="project" value="InterPro"/>
</dbReference>
<reference evidence="2" key="1">
    <citation type="submission" date="2022-11" db="UniProtKB">
        <authorList>
            <consortium name="EnsemblMetazoa"/>
        </authorList>
    </citation>
    <scope>IDENTIFICATION</scope>
</reference>
<name>A0A914AZ76_PATMI</name>
<dbReference type="OMA" id="QIADWIC"/>
<sequence length="357" mass="39348">MEIDETATNTTMSTFQFRPNMSTPADEATSLAALLGRESSACLSKPSGIPVMVDWAAKSKTKDGSALQTDDVEKIVEEILNPAKVKTVLQFNKACKVFLEKSPTALDPSSRTSLGSLILNSVAERSNDKTQKQLWPKKSLLKIIEECNVAASSCSSFVQSAIGMKDIDVVRCCVDHMQDIPDYLLTKVLLFYIRHFQGISSNENPESTESIPSLHPASCPVSSVCAQCVNKVLCCPFNDTFIIDNLRQFSFDEAMVLLRYLHFLLSITSASDQDDCIPTLNIVADWISALLDAHFTQLLLSHEARELLAELAQSVQVQESFYTELEAVKTILQSFKDSVSVPVKQQSGSYSIEVLCI</sequence>
<dbReference type="OrthoDB" id="6502630at2759"/>
<accession>A0A914AZ76</accession>
<organism evidence="2 3">
    <name type="scientific">Patiria miniata</name>
    <name type="common">Bat star</name>
    <name type="synonym">Asterina miniata</name>
    <dbReference type="NCBI Taxonomy" id="46514"/>
    <lineage>
        <taxon>Eukaryota</taxon>
        <taxon>Metazoa</taxon>
        <taxon>Echinodermata</taxon>
        <taxon>Eleutherozoa</taxon>
        <taxon>Asterozoa</taxon>
        <taxon>Asteroidea</taxon>
        <taxon>Valvatacea</taxon>
        <taxon>Valvatida</taxon>
        <taxon>Asterinidae</taxon>
        <taxon>Patiria</taxon>
    </lineage>
</organism>
<dbReference type="RefSeq" id="XP_038069460.1">
    <property type="nucleotide sequence ID" value="XM_038213532.1"/>
</dbReference>
<dbReference type="Proteomes" id="UP000887568">
    <property type="component" value="Unplaced"/>
</dbReference>
<keyword evidence="3" id="KW-1185">Reference proteome</keyword>
<evidence type="ECO:0000313" key="2">
    <source>
        <dbReference type="EnsemblMetazoa" id="XP_038069460.1"/>
    </source>
</evidence>